<dbReference type="RefSeq" id="XP_041194863.1">
    <property type="nucleotide sequence ID" value="XM_041344011.1"/>
</dbReference>
<evidence type="ECO:0000313" key="2">
    <source>
        <dbReference type="EMBL" id="KAG1819186.1"/>
    </source>
</evidence>
<keyword evidence="3" id="KW-1185">Reference proteome</keyword>
<sequence>MPLSTLPDNVSSQILESFEKNSQQHLITNDLEIRTRNMVKCFANTPGALPPPSTTVRSVWNLTPNNKVDTMPMPPQGDVIFFRAPPTTLDTTFAVVNNPSSLIHGTCTSTSHTCSVDDVSSNNVAKGYQPKAQKKFSLETNGPEENALPRNDQHHSCPSDAENSCVTQPGESPIFAGGFGKIVDAKMEELRVHGLAFVVKSLLTDGAQSVQSAPLVSMVVQTMLDRLAKESPKQMKRLETALRVSAMEMFRVHWKPDGDWKNICSTSSRHSTLTLIGVNKAGLLGSLFSANVMTAEDIALCLSILLEDIHFDRLCAMHALLLYADDRLCKQRNLPALIQLIEKLRIIDPLTDLYLWCPVPHSQAIMKDILDTVEGWMAIQAHKREQCRIFAKSYLTQKPPKVVGPRMPADRMTNKA</sequence>
<protein>
    <submittedName>
        <fullName evidence="2">Uncharacterized protein</fullName>
    </submittedName>
</protein>
<dbReference type="GeneID" id="64638027"/>
<gene>
    <name evidence="2" type="ORF">BJ212DRAFT_76356</name>
</gene>
<evidence type="ECO:0000313" key="3">
    <source>
        <dbReference type="Proteomes" id="UP000807769"/>
    </source>
</evidence>
<reference evidence="2" key="1">
    <citation type="journal article" date="2020" name="New Phytol.">
        <title>Comparative genomics reveals dynamic genome evolution in host specialist ectomycorrhizal fungi.</title>
        <authorList>
            <person name="Lofgren L.A."/>
            <person name="Nguyen N.H."/>
            <person name="Vilgalys R."/>
            <person name="Ruytinx J."/>
            <person name="Liao H.L."/>
            <person name="Branco S."/>
            <person name="Kuo A."/>
            <person name="LaButti K."/>
            <person name="Lipzen A."/>
            <person name="Andreopoulos W."/>
            <person name="Pangilinan J."/>
            <person name="Riley R."/>
            <person name="Hundley H."/>
            <person name="Na H."/>
            <person name="Barry K."/>
            <person name="Grigoriev I.V."/>
            <person name="Stajich J.E."/>
            <person name="Kennedy P.G."/>
        </authorList>
    </citation>
    <scope>NUCLEOTIDE SEQUENCE</scope>
    <source>
        <strain evidence="2">MN1</strain>
    </source>
</reference>
<feature type="region of interest" description="Disordered" evidence="1">
    <location>
        <begin position="128"/>
        <end position="164"/>
    </location>
</feature>
<organism evidence="2 3">
    <name type="scientific">Suillus subaureus</name>
    <dbReference type="NCBI Taxonomy" id="48587"/>
    <lineage>
        <taxon>Eukaryota</taxon>
        <taxon>Fungi</taxon>
        <taxon>Dikarya</taxon>
        <taxon>Basidiomycota</taxon>
        <taxon>Agaricomycotina</taxon>
        <taxon>Agaricomycetes</taxon>
        <taxon>Agaricomycetidae</taxon>
        <taxon>Boletales</taxon>
        <taxon>Suillineae</taxon>
        <taxon>Suillaceae</taxon>
        <taxon>Suillus</taxon>
    </lineage>
</organism>
<dbReference type="AlphaFoldDB" id="A0A9P7EES8"/>
<evidence type="ECO:0000256" key="1">
    <source>
        <dbReference type="SAM" id="MobiDB-lite"/>
    </source>
</evidence>
<dbReference type="EMBL" id="JABBWG010000010">
    <property type="protein sequence ID" value="KAG1819186.1"/>
    <property type="molecule type" value="Genomic_DNA"/>
</dbReference>
<dbReference type="OrthoDB" id="3042036at2759"/>
<name>A0A9P7EES8_9AGAM</name>
<proteinExistence type="predicted"/>
<accession>A0A9P7EES8</accession>
<dbReference type="Proteomes" id="UP000807769">
    <property type="component" value="Unassembled WGS sequence"/>
</dbReference>
<comment type="caution">
    <text evidence="2">The sequence shown here is derived from an EMBL/GenBank/DDBJ whole genome shotgun (WGS) entry which is preliminary data.</text>
</comment>